<dbReference type="InterPro" id="IPR005467">
    <property type="entry name" value="His_kinase_dom"/>
</dbReference>
<evidence type="ECO:0000313" key="11">
    <source>
        <dbReference type="EMBL" id="WCH97802.1"/>
    </source>
</evidence>
<keyword evidence="4" id="KW-0808">Transferase</keyword>
<evidence type="ECO:0000313" key="12">
    <source>
        <dbReference type="Proteomes" id="UP001214301"/>
    </source>
</evidence>
<accession>A0ABY7R1S5</accession>
<evidence type="ECO:0000256" key="8">
    <source>
        <dbReference type="ARBA" id="ARBA00023012"/>
    </source>
</evidence>
<dbReference type="InterPro" id="IPR036890">
    <property type="entry name" value="HATPase_C_sf"/>
</dbReference>
<evidence type="ECO:0000256" key="3">
    <source>
        <dbReference type="ARBA" id="ARBA00022553"/>
    </source>
</evidence>
<dbReference type="Gene3D" id="1.10.287.130">
    <property type="match status" value="1"/>
</dbReference>
<dbReference type="Gene3D" id="3.30.565.10">
    <property type="entry name" value="Histidine kinase-like ATPase, C-terminal domain"/>
    <property type="match status" value="1"/>
</dbReference>
<keyword evidence="9" id="KW-0472">Membrane</keyword>
<dbReference type="InterPro" id="IPR003594">
    <property type="entry name" value="HATPase_dom"/>
</dbReference>
<dbReference type="SMART" id="SM00388">
    <property type="entry name" value="HisKA"/>
    <property type="match status" value="1"/>
</dbReference>
<keyword evidence="8" id="KW-0902">Two-component regulatory system</keyword>
<keyword evidence="3" id="KW-0597">Phosphoprotein</keyword>
<dbReference type="SMART" id="SM00387">
    <property type="entry name" value="HATPase_c"/>
    <property type="match status" value="1"/>
</dbReference>
<dbReference type="InterPro" id="IPR004358">
    <property type="entry name" value="Sig_transdc_His_kin-like_C"/>
</dbReference>
<dbReference type="Pfam" id="PF00512">
    <property type="entry name" value="HisKA"/>
    <property type="match status" value="1"/>
</dbReference>
<comment type="catalytic activity">
    <reaction evidence="1">
        <text>ATP + protein L-histidine = ADP + protein N-phospho-L-histidine.</text>
        <dbReference type="EC" id="2.7.13.3"/>
    </reaction>
</comment>
<dbReference type="Proteomes" id="UP001214301">
    <property type="component" value="Chromosome"/>
</dbReference>
<dbReference type="Pfam" id="PF02518">
    <property type="entry name" value="HATPase_c"/>
    <property type="match status" value="1"/>
</dbReference>
<proteinExistence type="predicted"/>
<dbReference type="PRINTS" id="PR00344">
    <property type="entry name" value="BCTRLSENSOR"/>
</dbReference>
<keyword evidence="7" id="KW-0067">ATP-binding</keyword>
<dbReference type="InterPro" id="IPR036097">
    <property type="entry name" value="HisK_dim/P_sf"/>
</dbReference>
<name>A0ABY7R1S5_9PSED</name>
<evidence type="ECO:0000256" key="9">
    <source>
        <dbReference type="SAM" id="Phobius"/>
    </source>
</evidence>
<evidence type="ECO:0000256" key="1">
    <source>
        <dbReference type="ARBA" id="ARBA00000085"/>
    </source>
</evidence>
<evidence type="ECO:0000256" key="4">
    <source>
        <dbReference type="ARBA" id="ARBA00022679"/>
    </source>
</evidence>
<dbReference type="SUPFAM" id="SSF55874">
    <property type="entry name" value="ATPase domain of HSP90 chaperone/DNA topoisomerase II/histidine kinase"/>
    <property type="match status" value="1"/>
</dbReference>
<sequence>MQMLDNEMPDKASAASSGFAAPLREFNLLRWFSLISLLIIASVAGGLGYVSTRFVVRDSVERDAMLTAQFIQAMAQAEVRHSQLPPGTTMGELLDPRLDLQHLQVTPALAESTRVEFLDHVEHLPDTLLANVYARDRTIVWSTNPQLIGKRIEEDGDLEHAFRSRKAVSASYHKAEEDREEQKFLREPEYLFIENYIPLFDSQGEQVLSMVEIYKEPQDLIRRIQRGYVLIWASTLVGGALIYFGLFWIVRRAALMLDQQQDRLVASETYGALGEMSSAVAHSLRNPLANIRSSAELAQEIANPTAQKNINDIIGQVDRMSRWVRDLLVSLRPASDEPEAVDLVAAIEDTHLAFAQQIARNGVQFCYEGPELQYVASQPLQLTQILNSLFSNAIEAMPAGGVLRAQVSVADGQRAVMLLSDTGKGMSQQQERMVFKPFFTTKQGGLGVGLALAQRIMERFGGSVSLSSREEEGTRVSLTFNIAAGVDHGTEHPGSRG</sequence>
<evidence type="ECO:0000256" key="2">
    <source>
        <dbReference type="ARBA" id="ARBA00012438"/>
    </source>
</evidence>
<dbReference type="RefSeq" id="WP_033698010.1">
    <property type="nucleotide sequence ID" value="NZ_CP116669.1"/>
</dbReference>
<reference evidence="11 12" key="1">
    <citation type="journal article" date="2020" name="Front. Microbiol.">
        <title>Toward Biorecycling: Isolation of a Soil Bacterium That Grows on a Polyurethane Oligomer and Monomer.</title>
        <authorList>
            <person name="Espinosa M.J.C."/>
            <person name="Blanco A.C."/>
            <person name="Schmidgall T."/>
            <person name="Atanasoff-Kardjalieff A.K."/>
            <person name="Kappelmeyer U."/>
            <person name="Tischler D."/>
            <person name="Pieper D.H."/>
            <person name="Heipieper H.J."/>
            <person name="Eberlein C."/>
        </authorList>
    </citation>
    <scope>NUCLEOTIDE SEQUENCE [LARGE SCALE GENOMIC DNA]</scope>
    <source>
        <strain evidence="11 12">TDA1</strain>
    </source>
</reference>
<keyword evidence="9" id="KW-0812">Transmembrane</keyword>
<dbReference type="PROSITE" id="PS50109">
    <property type="entry name" value="HIS_KIN"/>
    <property type="match status" value="1"/>
</dbReference>
<dbReference type="GO" id="GO:0016301">
    <property type="term" value="F:kinase activity"/>
    <property type="evidence" value="ECO:0007669"/>
    <property type="project" value="UniProtKB-KW"/>
</dbReference>
<dbReference type="PANTHER" id="PTHR43065:SF10">
    <property type="entry name" value="PEROXIDE STRESS-ACTIVATED HISTIDINE KINASE MAK3"/>
    <property type="match status" value="1"/>
</dbReference>
<keyword evidence="6 11" id="KW-0418">Kinase</keyword>
<evidence type="ECO:0000256" key="7">
    <source>
        <dbReference type="ARBA" id="ARBA00022840"/>
    </source>
</evidence>
<keyword evidence="9" id="KW-1133">Transmembrane helix</keyword>
<evidence type="ECO:0000259" key="10">
    <source>
        <dbReference type="PROSITE" id="PS50109"/>
    </source>
</evidence>
<dbReference type="SUPFAM" id="SSF47384">
    <property type="entry name" value="Homodimeric domain of signal transducing histidine kinase"/>
    <property type="match status" value="1"/>
</dbReference>
<dbReference type="CDD" id="cd00082">
    <property type="entry name" value="HisKA"/>
    <property type="match status" value="1"/>
</dbReference>
<dbReference type="PANTHER" id="PTHR43065">
    <property type="entry name" value="SENSOR HISTIDINE KINASE"/>
    <property type="match status" value="1"/>
</dbReference>
<evidence type="ECO:0000256" key="5">
    <source>
        <dbReference type="ARBA" id="ARBA00022741"/>
    </source>
</evidence>
<protein>
    <recommendedName>
        <fullName evidence="2">histidine kinase</fullName>
        <ecNumber evidence="2">2.7.13.3</ecNumber>
    </recommendedName>
</protein>
<dbReference type="EMBL" id="CP116669">
    <property type="protein sequence ID" value="WCH97802.1"/>
    <property type="molecule type" value="Genomic_DNA"/>
</dbReference>
<gene>
    <name evidence="11" type="ORF">PMC74_13455</name>
</gene>
<feature type="transmembrane region" description="Helical" evidence="9">
    <location>
        <begin position="31"/>
        <end position="50"/>
    </location>
</feature>
<evidence type="ECO:0000256" key="6">
    <source>
        <dbReference type="ARBA" id="ARBA00022777"/>
    </source>
</evidence>
<feature type="transmembrane region" description="Helical" evidence="9">
    <location>
        <begin position="228"/>
        <end position="250"/>
    </location>
</feature>
<organism evidence="11 12">
    <name type="scientific">Pseudomonas capeferrum</name>
    <dbReference type="NCBI Taxonomy" id="1495066"/>
    <lineage>
        <taxon>Bacteria</taxon>
        <taxon>Pseudomonadati</taxon>
        <taxon>Pseudomonadota</taxon>
        <taxon>Gammaproteobacteria</taxon>
        <taxon>Pseudomonadales</taxon>
        <taxon>Pseudomonadaceae</taxon>
        <taxon>Pseudomonas</taxon>
    </lineage>
</organism>
<feature type="domain" description="Histidine kinase" evidence="10">
    <location>
        <begin position="279"/>
        <end position="484"/>
    </location>
</feature>
<dbReference type="InterPro" id="IPR003661">
    <property type="entry name" value="HisK_dim/P_dom"/>
</dbReference>
<dbReference type="EC" id="2.7.13.3" evidence="2"/>
<keyword evidence="12" id="KW-1185">Reference proteome</keyword>
<keyword evidence="5" id="KW-0547">Nucleotide-binding</keyword>
<dbReference type="GeneID" id="301035179"/>